<evidence type="ECO:0000313" key="5">
    <source>
        <dbReference type="Proteomes" id="UP000515856"/>
    </source>
</evidence>
<dbReference type="EMBL" id="CP060636">
    <property type="protein sequence ID" value="QNM12403.1"/>
    <property type="molecule type" value="Genomic_DNA"/>
</dbReference>
<dbReference type="InterPro" id="IPR013491">
    <property type="entry name" value="Tape_meas_N"/>
</dbReference>
<sequence length="902" mass="95079">MATIRNAITMQDRMSPVFNKMLTAMQKTLTVMEAVDQASTGVMGDTTGIKQAQTAINAARNDVIKMQNELDTLNNKHVNVSVDVAKSNALNKSAMPAQSAVTSGVSTAQTAGTPPASMFIAPNTPQGIFAPLTKEAEEANAAAQKLERSINGIRAPNDLASSFMTAGSQGSYAGRAISAAMAQAKQNAAGVNVEGLKVTKALAGVDYQALQLGSNNFGQQMKEQLDRANKEAEQLEKNLGDVGETAQRAGNGMRLLNFTAGLSLARQAWSAVSGSAAYLDNLSQIQARLNNINDGSQTTAELQGKIMAAANRSRGSYQDLADTVAKLNLLAGDSFKSNDEAIAFAEQLNKMFVVSGTSAQEASAAMYQLNQALASGRLQGDEFRSIIENAPMLANAIAKSMGVSRAKLKEMSSDGAITADVIKRAMVDCAGEVNAQFAKMPMTFGQAMNLIQNEAAAKFQAVSNSFSEMINGEDIQIIADAIGGVITGAAYLAIGAIKLLSEALGFLRSNLSWIAPIAIGLATAFGLYAAALIACKIATVASTIANGAHALSENIKMAAMWLASDATLAETAAQWGLNAALLACPITWIILAIIALIVLIYAVVGALNMFAGTSISATGIVAGVFFALGAIIYNIFMACYNVIAWFINWFARIWNNPEYAAKLAVGNIAKGILDMCISGVESVDDLATSLANAFVWAANKAIGAVNDLIDLLNKLPGVDIGKVDEMTYTDSALSSQLSALQSAKNDVDSWIGEKPTGWDDNVLDYGGFKDIGDSFNNGYNWGAGVESDIGDWFNGLGDLGIPDMSDLGDQLGALADSASNPTIAGGKIDKVKKIEDDVELSDEDIKMLKDIASTKYINKFTTLQPNMSVTFGDVHENADVDKIMEAIENMTEQALAETILEE</sequence>
<evidence type="ECO:0000259" key="3">
    <source>
        <dbReference type="Pfam" id="PF20155"/>
    </source>
</evidence>
<dbReference type="RefSeq" id="WP_118667117.1">
    <property type="nucleotide sequence ID" value="NZ_CP060636.1"/>
</dbReference>
<dbReference type="KEGG" id="ehn:H9Q80_00155"/>
<dbReference type="Proteomes" id="UP000515856">
    <property type="component" value="Chromosome"/>
</dbReference>
<organism evidence="4 5">
    <name type="scientific">[Eubacterium] hominis</name>
    <dbReference type="NCBI Taxonomy" id="2764325"/>
    <lineage>
        <taxon>Bacteria</taxon>
        <taxon>Bacillati</taxon>
        <taxon>Bacillota</taxon>
        <taxon>Erysipelotrichia</taxon>
        <taxon>Erysipelotrichales</taxon>
        <taxon>Erysipelotrichaceae</taxon>
        <taxon>Amedibacillus</taxon>
    </lineage>
</organism>
<feature type="transmembrane region" description="Helical" evidence="2">
    <location>
        <begin position="586"/>
        <end position="607"/>
    </location>
</feature>
<dbReference type="AlphaFoldDB" id="A0A7G9GNM1"/>
<evidence type="ECO:0000313" key="4">
    <source>
        <dbReference type="EMBL" id="QNM12403.1"/>
    </source>
</evidence>
<accession>A0A7G9GNM1</accession>
<keyword evidence="5" id="KW-1185">Reference proteome</keyword>
<proteinExistence type="predicted"/>
<feature type="coiled-coil region" evidence="1">
    <location>
        <begin position="49"/>
        <end position="76"/>
    </location>
</feature>
<feature type="transmembrane region" description="Helical" evidence="2">
    <location>
        <begin position="513"/>
        <end position="534"/>
    </location>
</feature>
<keyword evidence="2" id="KW-1133">Transmembrane helix</keyword>
<evidence type="ECO:0000256" key="1">
    <source>
        <dbReference type="SAM" id="Coils"/>
    </source>
</evidence>
<dbReference type="NCBIfam" id="TIGR02675">
    <property type="entry name" value="tape_meas_nterm"/>
    <property type="match status" value="1"/>
</dbReference>
<keyword evidence="2" id="KW-0812">Transmembrane</keyword>
<protein>
    <submittedName>
        <fullName evidence="4">Tape measure protein</fullName>
    </submittedName>
</protein>
<dbReference type="Pfam" id="PF20155">
    <property type="entry name" value="TMP_3"/>
    <property type="match status" value="1"/>
</dbReference>
<reference evidence="4 5" key="1">
    <citation type="submission" date="2020-08" db="EMBL/GenBank/DDBJ databases">
        <authorList>
            <person name="Liu C."/>
            <person name="Sun Q."/>
        </authorList>
    </citation>
    <scope>NUCLEOTIDE SEQUENCE [LARGE SCALE GENOMIC DNA]</scope>
    <source>
        <strain evidence="4 5">NSJ-61</strain>
    </source>
</reference>
<keyword evidence="1" id="KW-0175">Coiled coil</keyword>
<gene>
    <name evidence="4" type="ORF">H9Q80_00155</name>
</gene>
<name>A0A7G9GNM1_9FIRM</name>
<keyword evidence="2" id="KW-0472">Membrane</keyword>
<feature type="transmembrane region" description="Helical" evidence="2">
    <location>
        <begin position="619"/>
        <end position="647"/>
    </location>
</feature>
<feature type="transmembrane region" description="Helical" evidence="2">
    <location>
        <begin position="481"/>
        <end position="501"/>
    </location>
</feature>
<feature type="coiled-coil region" evidence="1">
    <location>
        <begin position="218"/>
        <end position="245"/>
    </location>
</feature>
<feature type="domain" description="Tape measure protein N-terminal" evidence="3">
    <location>
        <begin position="277"/>
        <end position="457"/>
    </location>
</feature>
<evidence type="ECO:0000256" key="2">
    <source>
        <dbReference type="SAM" id="Phobius"/>
    </source>
</evidence>